<evidence type="ECO:0000259" key="11">
    <source>
        <dbReference type="PROSITE" id="PS50262"/>
    </source>
</evidence>
<feature type="compositionally biased region" description="Polar residues" evidence="9">
    <location>
        <begin position="287"/>
        <end position="302"/>
    </location>
</feature>
<feature type="transmembrane region" description="Helical" evidence="10">
    <location>
        <begin position="162"/>
        <end position="181"/>
    </location>
</feature>
<dbReference type="PANTHER" id="PTHR24230">
    <property type="entry name" value="G-PROTEIN COUPLED RECEPTOR"/>
    <property type="match status" value="1"/>
</dbReference>
<dbReference type="PANTHER" id="PTHR24230:SF158">
    <property type="entry name" value="G-PROTEIN COUPLED RECEPTORS FAMILY 1 PROFILE DOMAIN-CONTAINING PROTEIN"/>
    <property type="match status" value="1"/>
</dbReference>
<evidence type="ECO:0000256" key="10">
    <source>
        <dbReference type="SAM" id="Phobius"/>
    </source>
</evidence>
<protein>
    <recommendedName>
        <fullName evidence="11">G-protein coupled receptors family 1 profile domain-containing protein</fullName>
    </recommendedName>
</protein>
<feature type="transmembrane region" description="Helical" evidence="10">
    <location>
        <begin position="79"/>
        <end position="102"/>
    </location>
</feature>
<keyword evidence="5" id="KW-0297">G-protein coupled receptor</keyword>
<gene>
    <name evidence="12" type="primary">ORF199103</name>
</gene>
<dbReference type="GO" id="GO:0007218">
    <property type="term" value="P:neuropeptide signaling pathway"/>
    <property type="evidence" value="ECO:0007669"/>
    <property type="project" value="TreeGrafter"/>
</dbReference>
<reference evidence="12" key="1">
    <citation type="submission" date="2014-12" db="EMBL/GenBank/DDBJ databases">
        <title>Insight into the proteome of Arion vulgaris.</title>
        <authorList>
            <person name="Aradska J."/>
            <person name="Bulat T."/>
            <person name="Smidak R."/>
            <person name="Sarate P."/>
            <person name="Gangsoo J."/>
            <person name="Sialana F."/>
            <person name="Bilban M."/>
            <person name="Lubec G."/>
        </authorList>
    </citation>
    <scope>NUCLEOTIDE SEQUENCE</scope>
    <source>
        <tissue evidence="12">Skin</tissue>
    </source>
</reference>
<evidence type="ECO:0000256" key="4">
    <source>
        <dbReference type="ARBA" id="ARBA00022989"/>
    </source>
</evidence>
<dbReference type="InterPro" id="IPR000276">
    <property type="entry name" value="GPCR_Rhodpsn"/>
</dbReference>
<comment type="subcellular location">
    <subcellularLocation>
        <location evidence="1">Cell membrane</location>
        <topology evidence="1">Multi-pass membrane protein</topology>
    </subcellularLocation>
</comment>
<evidence type="ECO:0000256" key="7">
    <source>
        <dbReference type="ARBA" id="ARBA00023170"/>
    </source>
</evidence>
<dbReference type="GO" id="GO:0008528">
    <property type="term" value="F:G protein-coupled peptide receptor activity"/>
    <property type="evidence" value="ECO:0007669"/>
    <property type="project" value="TreeGrafter"/>
</dbReference>
<dbReference type="PRINTS" id="PR00237">
    <property type="entry name" value="GPCRRHODOPSN"/>
</dbReference>
<dbReference type="Pfam" id="PF00001">
    <property type="entry name" value="7tm_1"/>
    <property type="match status" value="1"/>
</dbReference>
<feature type="transmembrane region" description="Helical" evidence="10">
    <location>
        <begin position="214"/>
        <end position="238"/>
    </location>
</feature>
<feature type="transmembrane region" description="Helical" evidence="10">
    <location>
        <begin position="44"/>
        <end position="67"/>
    </location>
</feature>
<evidence type="ECO:0000256" key="3">
    <source>
        <dbReference type="ARBA" id="ARBA00022692"/>
    </source>
</evidence>
<accession>A0A0B7BLC5</accession>
<keyword evidence="6 10" id="KW-0472">Membrane</keyword>
<dbReference type="SUPFAM" id="SSF81321">
    <property type="entry name" value="Family A G protein-coupled receptor-like"/>
    <property type="match status" value="1"/>
</dbReference>
<keyword evidence="8" id="KW-0807">Transducer</keyword>
<feature type="transmembrane region" description="Helical" evidence="10">
    <location>
        <begin position="313"/>
        <end position="335"/>
    </location>
</feature>
<feature type="region of interest" description="Disordered" evidence="9">
    <location>
        <begin position="277"/>
        <end position="302"/>
    </location>
</feature>
<evidence type="ECO:0000256" key="8">
    <source>
        <dbReference type="ARBA" id="ARBA00023224"/>
    </source>
</evidence>
<dbReference type="EMBL" id="HACG01047269">
    <property type="protein sequence ID" value="CEK94134.1"/>
    <property type="molecule type" value="Transcribed_RNA"/>
</dbReference>
<evidence type="ECO:0000256" key="5">
    <source>
        <dbReference type="ARBA" id="ARBA00023040"/>
    </source>
</evidence>
<organism evidence="12">
    <name type="scientific">Arion vulgaris</name>
    <dbReference type="NCBI Taxonomy" id="1028688"/>
    <lineage>
        <taxon>Eukaryota</taxon>
        <taxon>Metazoa</taxon>
        <taxon>Spiralia</taxon>
        <taxon>Lophotrochozoa</taxon>
        <taxon>Mollusca</taxon>
        <taxon>Gastropoda</taxon>
        <taxon>Heterobranchia</taxon>
        <taxon>Euthyneura</taxon>
        <taxon>Panpulmonata</taxon>
        <taxon>Eupulmonata</taxon>
        <taxon>Stylommatophora</taxon>
        <taxon>Helicina</taxon>
        <taxon>Arionoidea</taxon>
        <taxon>Arionidae</taxon>
        <taxon>Arion</taxon>
    </lineage>
</organism>
<evidence type="ECO:0000256" key="6">
    <source>
        <dbReference type="ARBA" id="ARBA00023136"/>
    </source>
</evidence>
<feature type="transmembrane region" description="Helical" evidence="10">
    <location>
        <begin position="355"/>
        <end position="373"/>
    </location>
</feature>
<proteinExistence type="predicted"/>
<dbReference type="CDD" id="cd00637">
    <property type="entry name" value="7tm_classA_rhodopsin-like"/>
    <property type="match status" value="1"/>
</dbReference>
<evidence type="ECO:0000313" key="12">
    <source>
        <dbReference type="EMBL" id="CEK94134.1"/>
    </source>
</evidence>
<dbReference type="AlphaFoldDB" id="A0A0B7BLC5"/>
<dbReference type="InterPro" id="IPR017452">
    <property type="entry name" value="GPCR_Rhodpsn_7TM"/>
</dbReference>
<dbReference type="Gene3D" id="1.20.1070.10">
    <property type="entry name" value="Rhodopsin 7-helix transmembrane proteins"/>
    <property type="match status" value="1"/>
</dbReference>
<feature type="compositionally biased region" description="Basic and acidic residues" evidence="9">
    <location>
        <begin position="277"/>
        <end position="286"/>
    </location>
</feature>
<evidence type="ECO:0000256" key="9">
    <source>
        <dbReference type="SAM" id="MobiDB-lite"/>
    </source>
</evidence>
<sequence length="390" mass="44252">MSAFVDINVSGVANGNSTHAASNQVDSETLYHDNNITSTTNPRLVAGVVVMLFLILSLLGNSVVFYVYRFRFKPSVFSFYVTVLASLNITTALTTMIIDIIIKMRPLDENVLHLPSMCKITHFQVYSQSLISGSVLTLIAYQRYRKICHPLQQGLKLRTARRVLIVISVVCIIFTLPTFMFNGSQVVQVKAYNRISNVTICRYDKDYEGTNFPIIFSSCLLCAFVLVLFLLIIFYVMVAKAVRKFERRNSTLSSRAATSPVDIDMINKEQGFNVSDNENKQRRETYGRSQQPRESISSSGASTDGITRQMYRVFTIITVIFIVSYLPHLIVLILNKILEIDNKVLTFTEQLLLDLAYSCAYISTVANPIVYGFQNMEFREHLRHMLKCRG</sequence>
<feature type="domain" description="G-protein coupled receptors family 1 profile" evidence="11">
    <location>
        <begin position="60"/>
        <end position="371"/>
    </location>
</feature>
<dbReference type="PROSITE" id="PS50262">
    <property type="entry name" value="G_PROTEIN_RECEP_F1_2"/>
    <property type="match status" value="1"/>
</dbReference>
<keyword evidence="4 10" id="KW-1133">Transmembrane helix</keyword>
<keyword evidence="3 10" id="KW-0812">Transmembrane</keyword>
<evidence type="ECO:0000256" key="2">
    <source>
        <dbReference type="ARBA" id="ARBA00022475"/>
    </source>
</evidence>
<keyword evidence="7" id="KW-0675">Receptor</keyword>
<name>A0A0B7BLC5_9EUPU</name>
<dbReference type="GO" id="GO:0005886">
    <property type="term" value="C:plasma membrane"/>
    <property type="evidence" value="ECO:0007669"/>
    <property type="project" value="UniProtKB-SubCell"/>
</dbReference>
<feature type="transmembrane region" description="Helical" evidence="10">
    <location>
        <begin position="122"/>
        <end position="141"/>
    </location>
</feature>
<keyword evidence="2" id="KW-1003">Cell membrane</keyword>
<evidence type="ECO:0000256" key="1">
    <source>
        <dbReference type="ARBA" id="ARBA00004651"/>
    </source>
</evidence>